<feature type="signal peptide" evidence="2">
    <location>
        <begin position="1"/>
        <end position="21"/>
    </location>
</feature>
<dbReference type="AlphaFoldDB" id="A0AAV7W6Y3"/>
<evidence type="ECO:0000313" key="3">
    <source>
        <dbReference type="EMBL" id="KAJ1207894.1"/>
    </source>
</evidence>
<keyword evidence="4" id="KW-1185">Reference proteome</keyword>
<evidence type="ECO:0000256" key="1">
    <source>
        <dbReference type="SAM" id="MobiDB-lite"/>
    </source>
</evidence>
<sequence length="113" mass="11946">MAYVYGAPILMSVSLLCVSHAGQHPSKERPVASHRQGRADPGGLQPADHPLHEPVGRPEALGQEDRGGPAGKGLPMRKGSRRTLTPLMACILAVAYPDLDGHLKVAQQPQGSE</sequence>
<dbReference type="Proteomes" id="UP001066276">
    <property type="component" value="Chromosome 1_2"/>
</dbReference>
<accession>A0AAV7W6Y3</accession>
<protein>
    <submittedName>
        <fullName evidence="3">Uncharacterized protein</fullName>
    </submittedName>
</protein>
<evidence type="ECO:0000313" key="4">
    <source>
        <dbReference type="Proteomes" id="UP001066276"/>
    </source>
</evidence>
<dbReference type="EMBL" id="JANPWB010000002">
    <property type="protein sequence ID" value="KAJ1207894.1"/>
    <property type="molecule type" value="Genomic_DNA"/>
</dbReference>
<proteinExistence type="predicted"/>
<feature type="chain" id="PRO_5044000950" evidence="2">
    <location>
        <begin position="22"/>
        <end position="113"/>
    </location>
</feature>
<organism evidence="3 4">
    <name type="scientific">Pleurodeles waltl</name>
    <name type="common">Iberian ribbed newt</name>
    <dbReference type="NCBI Taxonomy" id="8319"/>
    <lineage>
        <taxon>Eukaryota</taxon>
        <taxon>Metazoa</taxon>
        <taxon>Chordata</taxon>
        <taxon>Craniata</taxon>
        <taxon>Vertebrata</taxon>
        <taxon>Euteleostomi</taxon>
        <taxon>Amphibia</taxon>
        <taxon>Batrachia</taxon>
        <taxon>Caudata</taxon>
        <taxon>Salamandroidea</taxon>
        <taxon>Salamandridae</taxon>
        <taxon>Pleurodelinae</taxon>
        <taxon>Pleurodeles</taxon>
    </lineage>
</organism>
<evidence type="ECO:0000256" key="2">
    <source>
        <dbReference type="SAM" id="SignalP"/>
    </source>
</evidence>
<gene>
    <name evidence="3" type="ORF">NDU88_003284</name>
</gene>
<comment type="caution">
    <text evidence="3">The sequence shown here is derived from an EMBL/GenBank/DDBJ whole genome shotgun (WGS) entry which is preliminary data.</text>
</comment>
<name>A0AAV7W6Y3_PLEWA</name>
<feature type="region of interest" description="Disordered" evidence="1">
    <location>
        <begin position="21"/>
        <end position="80"/>
    </location>
</feature>
<keyword evidence="2" id="KW-0732">Signal</keyword>
<reference evidence="3" key="1">
    <citation type="journal article" date="2022" name="bioRxiv">
        <title>Sequencing and chromosome-scale assembly of the giantPleurodeles waltlgenome.</title>
        <authorList>
            <person name="Brown T."/>
            <person name="Elewa A."/>
            <person name="Iarovenko S."/>
            <person name="Subramanian E."/>
            <person name="Araus A.J."/>
            <person name="Petzold A."/>
            <person name="Susuki M."/>
            <person name="Suzuki K.-i.T."/>
            <person name="Hayashi T."/>
            <person name="Toyoda A."/>
            <person name="Oliveira C."/>
            <person name="Osipova E."/>
            <person name="Leigh N.D."/>
            <person name="Simon A."/>
            <person name="Yun M.H."/>
        </authorList>
    </citation>
    <scope>NUCLEOTIDE SEQUENCE</scope>
    <source>
        <strain evidence="3">20211129_DDA</strain>
        <tissue evidence="3">Liver</tissue>
    </source>
</reference>